<dbReference type="InterPro" id="IPR051477">
    <property type="entry name" value="Expansin_CellWall"/>
</dbReference>
<protein>
    <recommendedName>
        <fullName evidence="5">RlpA-like protein double-psi beta-barrel domain-containing protein</fullName>
    </recommendedName>
</protein>
<dbReference type="SUPFAM" id="SSF50685">
    <property type="entry name" value="Barwin-like endoglucanases"/>
    <property type="match status" value="1"/>
</dbReference>
<dbReference type="OrthoDB" id="406505at2759"/>
<dbReference type="InterPro" id="IPR036908">
    <property type="entry name" value="RlpA-like_sf"/>
</dbReference>
<keyword evidence="1 2" id="KW-0732">Signal</keyword>
<dbReference type="Gene3D" id="2.40.40.10">
    <property type="entry name" value="RlpA-like domain"/>
    <property type="match status" value="1"/>
</dbReference>
<gene>
    <name evidence="3" type="ORF">BDZ94DRAFT_571566</name>
</gene>
<dbReference type="AlphaFoldDB" id="A0A9P5YGZ5"/>
<dbReference type="EMBL" id="MU150231">
    <property type="protein sequence ID" value="KAF9469099.1"/>
    <property type="molecule type" value="Genomic_DNA"/>
</dbReference>
<evidence type="ECO:0000313" key="4">
    <source>
        <dbReference type="Proteomes" id="UP000807353"/>
    </source>
</evidence>
<evidence type="ECO:0008006" key="5">
    <source>
        <dbReference type="Google" id="ProtNLM"/>
    </source>
</evidence>
<dbReference type="PANTHER" id="PTHR31836:SF22">
    <property type="entry name" value="RLPA-LIKE PROTEIN DOUBLE-PSI BETA-BARREL DOMAIN-CONTAINING PROTEIN"/>
    <property type="match status" value="1"/>
</dbReference>
<sequence>MFHKRIDQPVLLGVLFFFAFHVSAATNPITSNTISRSKYMRAHSLGENYSFDPRDGWQTVNTTNLEYKYRRNADFTELSLEHEKEGGNVGNGRDKKNKQIESKLGLGSLGGVIANVWAGLKGIGKSEAATITWYTGHDLKNPSCWANGNWAPTDQSFACALTLEGWHDRPQCFKFLELCNTPKKCVFVRVVDSCAGCAAGSRHVDLTKAAFKQLADLEQGKLTVQFRVATEPTGWFEDLWGPKQKH</sequence>
<evidence type="ECO:0000313" key="3">
    <source>
        <dbReference type="EMBL" id="KAF9469099.1"/>
    </source>
</evidence>
<evidence type="ECO:0000256" key="1">
    <source>
        <dbReference type="ARBA" id="ARBA00022729"/>
    </source>
</evidence>
<dbReference type="Proteomes" id="UP000807353">
    <property type="component" value="Unassembled WGS sequence"/>
</dbReference>
<feature type="signal peptide" evidence="2">
    <location>
        <begin position="1"/>
        <end position="25"/>
    </location>
</feature>
<feature type="chain" id="PRO_5040437939" description="RlpA-like protein double-psi beta-barrel domain-containing protein" evidence="2">
    <location>
        <begin position="26"/>
        <end position="246"/>
    </location>
</feature>
<name>A0A9P5YGZ5_9AGAR</name>
<comment type="caution">
    <text evidence="3">The sequence shown here is derived from an EMBL/GenBank/DDBJ whole genome shotgun (WGS) entry which is preliminary data.</text>
</comment>
<organism evidence="3 4">
    <name type="scientific">Collybia nuda</name>
    <dbReference type="NCBI Taxonomy" id="64659"/>
    <lineage>
        <taxon>Eukaryota</taxon>
        <taxon>Fungi</taxon>
        <taxon>Dikarya</taxon>
        <taxon>Basidiomycota</taxon>
        <taxon>Agaricomycotina</taxon>
        <taxon>Agaricomycetes</taxon>
        <taxon>Agaricomycetidae</taxon>
        <taxon>Agaricales</taxon>
        <taxon>Tricholomatineae</taxon>
        <taxon>Clitocybaceae</taxon>
        <taxon>Collybia</taxon>
    </lineage>
</organism>
<dbReference type="CDD" id="cd22191">
    <property type="entry name" value="DPBB_RlpA_EXP_N-like"/>
    <property type="match status" value="1"/>
</dbReference>
<reference evidence="3" key="1">
    <citation type="submission" date="2020-11" db="EMBL/GenBank/DDBJ databases">
        <authorList>
            <consortium name="DOE Joint Genome Institute"/>
            <person name="Ahrendt S."/>
            <person name="Riley R."/>
            <person name="Andreopoulos W."/>
            <person name="Labutti K."/>
            <person name="Pangilinan J."/>
            <person name="Ruiz-Duenas F.J."/>
            <person name="Barrasa J.M."/>
            <person name="Sanchez-Garcia M."/>
            <person name="Camarero S."/>
            <person name="Miyauchi S."/>
            <person name="Serrano A."/>
            <person name="Linde D."/>
            <person name="Babiker R."/>
            <person name="Drula E."/>
            <person name="Ayuso-Fernandez I."/>
            <person name="Pacheco R."/>
            <person name="Padilla G."/>
            <person name="Ferreira P."/>
            <person name="Barriuso J."/>
            <person name="Kellner H."/>
            <person name="Castanera R."/>
            <person name="Alfaro M."/>
            <person name="Ramirez L."/>
            <person name="Pisabarro A.G."/>
            <person name="Kuo A."/>
            <person name="Tritt A."/>
            <person name="Lipzen A."/>
            <person name="He G."/>
            <person name="Yan M."/>
            <person name="Ng V."/>
            <person name="Cullen D."/>
            <person name="Martin F."/>
            <person name="Rosso M.-N."/>
            <person name="Henrissat B."/>
            <person name="Hibbett D."/>
            <person name="Martinez A.T."/>
            <person name="Grigoriev I.V."/>
        </authorList>
    </citation>
    <scope>NUCLEOTIDE SEQUENCE</scope>
    <source>
        <strain evidence="3">CBS 247.69</strain>
    </source>
</reference>
<proteinExistence type="predicted"/>
<accession>A0A9P5YGZ5</accession>
<keyword evidence="4" id="KW-1185">Reference proteome</keyword>
<evidence type="ECO:0000256" key="2">
    <source>
        <dbReference type="SAM" id="SignalP"/>
    </source>
</evidence>
<dbReference type="PANTHER" id="PTHR31836">
    <property type="match status" value="1"/>
</dbReference>